<dbReference type="EMBL" id="GDHC01016877">
    <property type="protein sequence ID" value="JAQ01752.1"/>
    <property type="molecule type" value="Transcribed_RNA"/>
</dbReference>
<dbReference type="EMBL" id="GBHO01035925">
    <property type="protein sequence ID" value="JAG07679.1"/>
    <property type="molecule type" value="Transcribed_RNA"/>
</dbReference>
<reference evidence="3" key="1">
    <citation type="journal article" date="2014" name="PLoS ONE">
        <title>Transcriptome-Based Identification of ABC Transporters in the Western Tarnished Plant Bug Lygus hesperus.</title>
        <authorList>
            <person name="Hull J.J."/>
            <person name="Chaney K."/>
            <person name="Geib S.M."/>
            <person name="Fabrick J.A."/>
            <person name="Brent C.S."/>
            <person name="Walsh D."/>
            <person name="Lavine L.C."/>
        </authorList>
    </citation>
    <scope>NUCLEOTIDE SEQUENCE</scope>
</reference>
<evidence type="ECO:0000313" key="3">
    <source>
        <dbReference type="EMBL" id="JAG07679.1"/>
    </source>
</evidence>
<sequence>MSSINTGAPIVGLPSITVNQVSDPLQQMGNLQTTASMQQSQQSQAQQMMLIQLSDGQLRVCPVVFLQNTDVNKVSDTLLVVMQLGNTTICNSNTNSSIASVAGFSNSNIDSGCESKIDYRFTTSHESGFANSNMDNGSRNKCNNNNNN</sequence>
<feature type="non-terminal residue" evidence="3">
    <location>
        <position position="148"/>
    </location>
</feature>
<dbReference type="EMBL" id="GBHO01035926">
    <property type="protein sequence ID" value="JAG07678.1"/>
    <property type="molecule type" value="Transcribed_RNA"/>
</dbReference>
<accession>A0A0A9WIT3</accession>
<organism evidence="3">
    <name type="scientific">Lygus hesperus</name>
    <name type="common">Western plant bug</name>
    <dbReference type="NCBI Taxonomy" id="30085"/>
    <lineage>
        <taxon>Eukaryota</taxon>
        <taxon>Metazoa</taxon>
        <taxon>Ecdysozoa</taxon>
        <taxon>Arthropoda</taxon>
        <taxon>Hexapoda</taxon>
        <taxon>Insecta</taxon>
        <taxon>Pterygota</taxon>
        <taxon>Neoptera</taxon>
        <taxon>Paraneoptera</taxon>
        <taxon>Hemiptera</taxon>
        <taxon>Heteroptera</taxon>
        <taxon>Panheteroptera</taxon>
        <taxon>Cimicomorpha</taxon>
        <taxon>Miridae</taxon>
        <taxon>Mirini</taxon>
        <taxon>Lygus</taxon>
    </lineage>
</organism>
<dbReference type="EMBL" id="GDHC01017246">
    <property type="protein sequence ID" value="JAQ01383.1"/>
    <property type="molecule type" value="Transcribed_RNA"/>
</dbReference>
<protein>
    <submittedName>
        <fullName evidence="3">Uncharacterized protein</fullName>
    </submittedName>
</protein>
<name>A0A0A9WIT3_LYGHE</name>
<reference evidence="3" key="2">
    <citation type="submission" date="2014-07" db="EMBL/GenBank/DDBJ databases">
        <authorList>
            <person name="Hull J."/>
        </authorList>
    </citation>
    <scope>NUCLEOTIDE SEQUENCE</scope>
</reference>
<dbReference type="AlphaFoldDB" id="A0A0A9WIT3"/>
<evidence type="ECO:0000313" key="5">
    <source>
        <dbReference type="EMBL" id="JAQ01752.1"/>
    </source>
</evidence>
<gene>
    <name evidence="2" type="ORF">CM83_36040</name>
    <name evidence="3" type="ORF">CM83_36044</name>
    <name evidence="4" type="ORF">g.8559</name>
    <name evidence="5" type="ORF">g.8562</name>
</gene>
<reference evidence="4" key="3">
    <citation type="journal article" date="2016" name="Gigascience">
        <title>De novo construction of an expanded transcriptome assembly for the western tarnished plant bug, Lygus hesperus.</title>
        <authorList>
            <person name="Tassone E.E."/>
            <person name="Geib S.M."/>
            <person name="Hall B."/>
            <person name="Fabrick J.A."/>
            <person name="Brent C.S."/>
            <person name="Hull J.J."/>
        </authorList>
    </citation>
    <scope>NUCLEOTIDE SEQUENCE</scope>
</reference>
<evidence type="ECO:0000313" key="2">
    <source>
        <dbReference type="EMBL" id="JAG07678.1"/>
    </source>
</evidence>
<evidence type="ECO:0000256" key="1">
    <source>
        <dbReference type="SAM" id="MobiDB-lite"/>
    </source>
</evidence>
<feature type="region of interest" description="Disordered" evidence="1">
    <location>
        <begin position="128"/>
        <end position="148"/>
    </location>
</feature>
<feature type="compositionally biased region" description="Polar residues" evidence="1">
    <location>
        <begin position="128"/>
        <end position="142"/>
    </location>
</feature>
<proteinExistence type="predicted"/>
<evidence type="ECO:0000313" key="4">
    <source>
        <dbReference type="EMBL" id="JAQ01383.1"/>
    </source>
</evidence>